<dbReference type="GO" id="GO:0000209">
    <property type="term" value="P:protein polyubiquitination"/>
    <property type="evidence" value="ECO:0007669"/>
    <property type="project" value="TreeGrafter"/>
</dbReference>
<evidence type="ECO:0000256" key="6">
    <source>
        <dbReference type="ARBA" id="ARBA00022786"/>
    </source>
</evidence>
<evidence type="ECO:0000256" key="14">
    <source>
        <dbReference type="ARBA" id="ARBA00079184"/>
    </source>
</evidence>
<sequence>MNDISSPSPPPRQGAASPPPKCAICLGTCSNKCFSDSCRHQFCFTCLLEWSKVKAECPLCKQPFKSIIYNIKSNDEYDEHVIVHDAFQGGRGFHNIENYFLPPSPSRHFQFRTTFTVDQGGELAIQQMLLSHPLTNSLYNFPDNYVLPRQSRFGRIRHTRRASSATSFRRSIYMTNLWVYAPPDVTGRYREATPQFFSDNPAARNRLVPWLNRELNALLRENTQQVMHLVDVIMEYLPRWHIRSRAFKRLLETYLTNKTDHFIHEFYNFMRSPYDMIGYDRHIIYSNRPTSPTYSISDQEEDSDVTIVNVPEPITINNHPFRRPTIEVIEINSDSSHDSDVIIGEPQAPEIILLDSDTNEDVRTLELSTSVSSDDSSNSETYRKPVLPLKIRFKRKRQSKEKKSKNKKRCCQRYCSSCASSSSSEDSTDSASLSNDSSNKRSKRKQKYKKKARNHKDSKVRLKRKVNKRSENCSSDSDSRNVVEKPSTGFDSDDSIPLSEIKNQELVKQKSKKSSAIELSQNHTVTSSNSYESNSLRTDTEDQSKPSCSRWKPKVTSSRLHDTKPCQGNSDTNSSKLTASVTRIKEDSSFQSSDCNNYPQFDEVNRYEPFSHYPLLGSTLKQYNDTSTTSLGSRYYGGLDFNIPKISETPPLPSSEDVGSTYNNLLYDYHYDNFREYNRSDNKMGQFCPSHNIPSRVNVAVGTSPELNGTGFSTYDNYCSPHSSNSRRLQSVIVKKENKDNSKNSLRLMAVSSESDSD</sequence>
<dbReference type="EC" id="2.3.2.27" evidence="2"/>
<reference evidence="18 19" key="1">
    <citation type="journal article" date="2024" name="Insects">
        <title>An Improved Chromosome-Level Genome Assembly of the Firefly Pyrocoelia pectoralis.</title>
        <authorList>
            <person name="Fu X."/>
            <person name="Meyer-Rochow V.B."/>
            <person name="Ballantyne L."/>
            <person name="Zhu X."/>
        </authorList>
    </citation>
    <scope>NUCLEOTIDE SEQUENCE [LARGE SCALE GENOMIC DNA]</scope>
    <source>
        <strain evidence="18">XCY_ONT2</strain>
    </source>
</reference>
<evidence type="ECO:0000256" key="12">
    <source>
        <dbReference type="ARBA" id="ARBA00076940"/>
    </source>
</evidence>
<keyword evidence="7" id="KW-0862">Zinc</keyword>
<evidence type="ECO:0000256" key="3">
    <source>
        <dbReference type="ARBA" id="ARBA00022679"/>
    </source>
</evidence>
<dbReference type="Pfam" id="PF00097">
    <property type="entry name" value="zf-C3HC4"/>
    <property type="match status" value="1"/>
</dbReference>
<dbReference type="PANTHER" id="PTHR46077">
    <property type="entry name" value="E3 UBIQUITIN-PROTEIN LIGASE TOPORS"/>
    <property type="match status" value="1"/>
</dbReference>
<dbReference type="PROSITE" id="PS50089">
    <property type="entry name" value="ZF_RING_2"/>
    <property type="match status" value="1"/>
</dbReference>
<proteinExistence type="predicted"/>
<dbReference type="Gene3D" id="3.30.40.10">
    <property type="entry name" value="Zinc/RING finger domain, C3HC4 (zinc finger)"/>
    <property type="match status" value="1"/>
</dbReference>
<keyword evidence="5 15" id="KW-0863">Zinc-finger</keyword>
<accession>A0AAN7ZM27</accession>
<evidence type="ECO:0000256" key="2">
    <source>
        <dbReference type="ARBA" id="ARBA00012483"/>
    </source>
</evidence>
<evidence type="ECO:0000256" key="4">
    <source>
        <dbReference type="ARBA" id="ARBA00022723"/>
    </source>
</evidence>
<feature type="compositionally biased region" description="Polar residues" evidence="16">
    <location>
        <begin position="517"/>
        <end position="537"/>
    </location>
</feature>
<dbReference type="InterPro" id="IPR018957">
    <property type="entry name" value="Znf_C3HC4_RING-type"/>
</dbReference>
<dbReference type="SUPFAM" id="SSF57850">
    <property type="entry name" value="RING/U-box"/>
    <property type="match status" value="1"/>
</dbReference>
<dbReference type="AlphaFoldDB" id="A0AAN7ZM27"/>
<keyword evidence="6" id="KW-0833">Ubl conjugation pathway</keyword>
<dbReference type="InterPro" id="IPR017907">
    <property type="entry name" value="Znf_RING_CS"/>
</dbReference>
<evidence type="ECO:0000256" key="15">
    <source>
        <dbReference type="PROSITE-ProRule" id="PRU00175"/>
    </source>
</evidence>
<keyword evidence="4" id="KW-0479">Metal-binding</keyword>
<dbReference type="PANTHER" id="PTHR46077:SF1">
    <property type="entry name" value="TOP1 BINDING ARGININE_SERINE RICH PROTEIN, E3 UBIQUITIN LIGASE"/>
    <property type="match status" value="1"/>
</dbReference>
<feature type="compositionally biased region" description="Polar residues" evidence="16">
    <location>
        <begin position="566"/>
        <end position="579"/>
    </location>
</feature>
<evidence type="ECO:0000256" key="11">
    <source>
        <dbReference type="ARBA" id="ARBA00076856"/>
    </source>
</evidence>
<evidence type="ECO:0000313" key="18">
    <source>
        <dbReference type="EMBL" id="KAK5647467.1"/>
    </source>
</evidence>
<evidence type="ECO:0000256" key="10">
    <source>
        <dbReference type="ARBA" id="ARBA00071236"/>
    </source>
</evidence>
<dbReference type="Pfam" id="PF26084">
    <property type="entry name" value="PWI_Topors"/>
    <property type="match status" value="1"/>
</dbReference>
<evidence type="ECO:0000313" key="19">
    <source>
        <dbReference type="Proteomes" id="UP001329430"/>
    </source>
</evidence>
<dbReference type="InterPro" id="IPR058745">
    <property type="entry name" value="PWI_Topors"/>
</dbReference>
<feature type="compositionally biased region" description="Low complexity" evidence="16">
    <location>
        <begin position="417"/>
        <end position="437"/>
    </location>
</feature>
<evidence type="ECO:0000256" key="7">
    <source>
        <dbReference type="ARBA" id="ARBA00022833"/>
    </source>
</evidence>
<evidence type="ECO:0000256" key="5">
    <source>
        <dbReference type="ARBA" id="ARBA00022771"/>
    </source>
</evidence>
<protein>
    <recommendedName>
        <fullName evidence="10">E3 ubiquitin-protein ligase Topors</fullName>
        <ecNumber evidence="2">2.3.2.27</ecNumber>
    </recommendedName>
    <alternativeName>
        <fullName evidence="11">RING-type E3 ubiquitin transferase Topors</fullName>
    </alternativeName>
    <alternativeName>
        <fullName evidence="13">SUMO1-protein E3 ligase Topors</fullName>
    </alternativeName>
    <alternativeName>
        <fullName evidence="12">Topoisomerase I-binding RING finger protein</fullName>
    </alternativeName>
    <alternativeName>
        <fullName evidence="14">Topoisomerase I-binding arginine/serine-rich protein</fullName>
    </alternativeName>
</protein>
<feature type="domain" description="RING-type" evidence="17">
    <location>
        <begin position="22"/>
        <end position="61"/>
    </location>
</feature>
<name>A0AAN7ZM27_9COLE</name>
<dbReference type="Proteomes" id="UP001329430">
    <property type="component" value="Chromosome 2"/>
</dbReference>
<evidence type="ECO:0000256" key="8">
    <source>
        <dbReference type="ARBA" id="ARBA00023015"/>
    </source>
</evidence>
<evidence type="ECO:0000259" key="17">
    <source>
        <dbReference type="PROSITE" id="PS50089"/>
    </source>
</evidence>
<dbReference type="GO" id="GO:0061630">
    <property type="term" value="F:ubiquitin protein ligase activity"/>
    <property type="evidence" value="ECO:0007669"/>
    <property type="project" value="UniProtKB-EC"/>
</dbReference>
<keyword evidence="19" id="KW-1185">Reference proteome</keyword>
<evidence type="ECO:0000256" key="9">
    <source>
        <dbReference type="ARBA" id="ARBA00023163"/>
    </source>
</evidence>
<comment type="caution">
    <text evidence="18">The sequence shown here is derived from an EMBL/GenBank/DDBJ whole genome shotgun (WGS) entry which is preliminary data.</text>
</comment>
<evidence type="ECO:0000256" key="13">
    <source>
        <dbReference type="ARBA" id="ARBA00079040"/>
    </source>
</evidence>
<evidence type="ECO:0000256" key="1">
    <source>
        <dbReference type="ARBA" id="ARBA00000900"/>
    </source>
</evidence>
<dbReference type="InterPro" id="IPR013083">
    <property type="entry name" value="Znf_RING/FYVE/PHD"/>
</dbReference>
<keyword evidence="3" id="KW-0808">Transferase</keyword>
<dbReference type="InterPro" id="IPR001841">
    <property type="entry name" value="Znf_RING"/>
</dbReference>
<comment type="catalytic activity">
    <reaction evidence="1">
        <text>S-ubiquitinyl-[E2 ubiquitin-conjugating enzyme]-L-cysteine + [acceptor protein]-L-lysine = [E2 ubiquitin-conjugating enzyme]-L-cysteine + N(6)-ubiquitinyl-[acceptor protein]-L-lysine.</text>
        <dbReference type="EC" id="2.3.2.27"/>
    </reaction>
</comment>
<evidence type="ECO:0000256" key="16">
    <source>
        <dbReference type="SAM" id="MobiDB-lite"/>
    </source>
</evidence>
<feature type="compositionally biased region" description="Basic residues" evidence="16">
    <location>
        <begin position="440"/>
        <end position="454"/>
    </location>
</feature>
<dbReference type="SMART" id="SM00184">
    <property type="entry name" value="RING"/>
    <property type="match status" value="1"/>
</dbReference>
<organism evidence="18 19">
    <name type="scientific">Pyrocoelia pectoralis</name>
    <dbReference type="NCBI Taxonomy" id="417401"/>
    <lineage>
        <taxon>Eukaryota</taxon>
        <taxon>Metazoa</taxon>
        <taxon>Ecdysozoa</taxon>
        <taxon>Arthropoda</taxon>
        <taxon>Hexapoda</taxon>
        <taxon>Insecta</taxon>
        <taxon>Pterygota</taxon>
        <taxon>Neoptera</taxon>
        <taxon>Endopterygota</taxon>
        <taxon>Coleoptera</taxon>
        <taxon>Polyphaga</taxon>
        <taxon>Elateriformia</taxon>
        <taxon>Elateroidea</taxon>
        <taxon>Lampyridae</taxon>
        <taxon>Lampyrinae</taxon>
        <taxon>Pyrocoelia</taxon>
    </lineage>
</organism>
<feature type="region of interest" description="Disordered" evidence="16">
    <location>
        <begin position="737"/>
        <end position="758"/>
    </location>
</feature>
<dbReference type="FunFam" id="3.30.40.10:FF:000136">
    <property type="entry name" value="E3 ubiquitin-protein ligase Topors"/>
    <property type="match status" value="1"/>
</dbReference>
<dbReference type="GO" id="GO:0008270">
    <property type="term" value="F:zinc ion binding"/>
    <property type="evidence" value="ECO:0007669"/>
    <property type="project" value="UniProtKB-KW"/>
</dbReference>
<dbReference type="GO" id="GO:0006513">
    <property type="term" value="P:protein monoubiquitination"/>
    <property type="evidence" value="ECO:0007669"/>
    <property type="project" value="TreeGrafter"/>
</dbReference>
<gene>
    <name evidence="18" type="ORF">RI129_002359</name>
</gene>
<keyword evidence="8" id="KW-0805">Transcription regulation</keyword>
<dbReference type="CDD" id="cd16574">
    <property type="entry name" value="RING-HC_Topors"/>
    <property type="match status" value="1"/>
</dbReference>
<feature type="compositionally biased region" description="Low complexity" evidence="16">
    <location>
        <begin position="367"/>
        <end position="380"/>
    </location>
</feature>
<keyword evidence="9" id="KW-0804">Transcription</keyword>
<dbReference type="EMBL" id="JAVRBK010000002">
    <property type="protein sequence ID" value="KAK5647467.1"/>
    <property type="molecule type" value="Genomic_DNA"/>
</dbReference>
<feature type="region of interest" description="Disordered" evidence="16">
    <location>
        <begin position="367"/>
        <end position="388"/>
    </location>
</feature>
<dbReference type="PROSITE" id="PS00518">
    <property type="entry name" value="ZF_RING_1"/>
    <property type="match status" value="1"/>
</dbReference>
<feature type="region of interest" description="Disordered" evidence="16">
    <location>
        <begin position="417"/>
        <end position="579"/>
    </location>
</feature>
<dbReference type="GO" id="GO:0005634">
    <property type="term" value="C:nucleus"/>
    <property type="evidence" value="ECO:0007669"/>
    <property type="project" value="UniProtKB-ARBA"/>
</dbReference>
<dbReference type="InterPro" id="IPR058746">
    <property type="entry name" value="Znf_RING-type_Topors"/>
</dbReference>